<dbReference type="Gene3D" id="3.30.70.80">
    <property type="entry name" value="Peptidase S8 propeptide/proteinase inhibitor I9"/>
    <property type="match status" value="1"/>
</dbReference>
<keyword evidence="3 6" id="KW-0378">Hydrolase</keyword>
<protein>
    <recommendedName>
        <fullName evidence="9">Peptidase S8/S53 domain-containing protein</fullName>
    </recommendedName>
</protein>
<dbReference type="GO" id="GO:0006508">
    <property type="term" value="P:proteolysis"/>
    <property type="evidence" value="ECO:0007669"/>
    <property type="project" value="UniProtKB-KW"/>
</dbReference>
<dbReference type="InterPro" id="IPR036852">
    <property type="entry name" value="Peptidase_S8/S53_dom_sf"/>
</dbReference>
<keyword evidence="11" id="KW-1185">Reference proteome</keyword>
<dbReference type="Proteomes" id="UP000619260">
    <property type="component" value="Unassembled WGS sequence"/>
</dbReference>
<dbReference type="GO" id="GO:0004252">
    <property type="term" value="F:serine-type endopeptidase activity"/>
    <property type="evidence" value="ECO:0007669"/>
    <property type="project" value="UniProtKB-UniRule"/>
</dbReference>
<gene>
    <name evidence="10" type="ORF">Val02_52860</name>
</gene>
<feature type="active site" description="Charge relay system" evidence="5 6">
    <location>
        <position position="212"/>
    </location>
</feature>
<dbReference type="Gene3D" id="3.40.50.200">
    <property type="entry name" value="Peptidase S8/S53 domain"/>
    <property type="match status" value="1"/>
</dbReference>
<dbReference type="PANTHER" id="PTHR43806">
    <property type="entry name" value="PEPTIDASE S8"/>
    <property type="match status" value="1"/>
</dbReference>
<evidence type="ECO:0000256" key="8">
    <source>
        <dbReference type="SAM" id="Phobius"/>
    </source>
</evidence>
<name>A0A8J4DRQ8_9ACTN</name>
<dbReference type="PANTHER" id="PTHR43806:SF11">
    <property type="entry name" value="CEREVISIN-RELATED"/>
    <property type="match status" value="1"/>
</dbReference>
<dbReference type="InterPro" id="IPR022398">
    <property type="entry name" value="Peptidase_S8_His-AS"/>
</dbReference>
<dbReference type="PROSITE" id="PS00136">
    <property type="entry name" value="SUBTILASE_ASP"/>
    <property type="match status" value="1"/>
</dbReference>
<dbReference type="InterPro" id="IPR023827">
    <property type="entry name" value="Peptidase_S8_Asp-AS"/>
</dbReference>
<dbReference type="PRINTS" id="PR00723">
    <property type="entry name" value="SUBTILISIN"/>
</dbReference>
<dbReference type="InterPro" id="IPR015500">
    <property type="entry name" value="Peptidase_S8_subtilisin-rel"/>
</dbReference>
<evidence type="ECO:0000256" key="3">
    <source>
        <dbReference type="ARBA" id="ARBA00022801"/>
    </source>
</evidence>
<feature type="domain" description="Peptidase S8/S53" evidence="9">
    <location>
        <begin position="209"/>
        <end position="434"/>
    </location>
</feature>
<evidence type="ECO:0000256" key="5">
    <source>
        <dbReference type="PIRSR" id="PIRSR615500-1"/>
    </source>
</evidence>
<feature type="transmembrane region" description="Helical" evidence="8">
    <location>
        <begin position="66"/>
        <end position="89"/>
    </location>
</feature>
<dbReference type="InterPro" id="IPR037045">
    <property type="entry name" value="S8pro/Inhibitor_I9_sf"/>
</dbReference>
<dbReference type="CDD" id="cd04077">
    <property type="entry name" value="Peptidases_S8_PCSK9_ProteinaseK_like"/>
    <property type="match status" value="1"/>
</dbReference>
<dbReference type="InterPro" id="IPR034193">
    <property type="entry name" value="PCSK9_ProteinaseK-like"/>
</dbReference>
<dbReference type="FunFam" id="3.40.50.200:FF:000014">
    <property type="entry name" value="Proteinase K"/>
    <property type="match status" value="1"/>
</dbReference>
<dbReference type="InterPro" id="IPR023828">
    <property type="entry name" value="Peptidase_S8_Ser-AS"/>
</dbReference>
<dbReference type="Pfam" id="PF00082">
    <property type="entry name" value="Peptidase_S8"/>
    <property type="match status" value="1"/>
</dbReference>
<evidence type="ECO:0000313" key="11">
    <source>
        <dbReference type="Proteomes" id="UP000619260"/>
    </source>
</evidence>
<keyword evidence="8" id="KW-0472">Membrane</keyword>
<keyword evidence="2 6" id="KW-0645">Protease</keyword>
<dbReference type="SUPFAM" id="SSF54897">
    <property type="entry name" value="Protease propeptides/inhibitors"/>
    <property type="match status" value="1"/>
</dbReference>
<evidence type="ECO:0000259" key="9">
    <source>
        <dbReference type="Pfam" id="PF00082"/>
    </source>
</evidence>
<evidence type="ECO:0000256" key="1">
    <source>
        <dbReference type="ARBA" id="ARBA00011073"/>
    </source>
</evidence>
<reference evidence="10" key="1">
    <citation type="submission" date="2021-01" db="EMBL/GenBank/DDBJ databases">
        <title>Whole genome shotgun sequence of Virgisporangium aliadipatigenens NBRC 105644.</title>
        <authorList>
            <person name="Komaki H."/>
            <person name="Tamura T."/>
        </authorList>
    </citation>
    <scope>NUCLEOTIDE SEQUENCE</scope>
    <source>
        <strain evidence="10">NBRC 105644</strain>
    </source>
</reference>
<dbReference type="AlphaFoldDB" id="A0A8J4DRQ8"/>
<evidence type="ECO:0000256" key="2">
    <source>
        <dbReference type="ARBA" id="ARBA00022670"/>
    </source>
</evidence>
<feature type="active site" description="Charge relay system" evidence="5 6">
    <location>
        <position position="397"/>
    </location>
</feature>
<keyword evidence="8" id="KW-0812">Transmembrane</keyword>
<keyword evidence="4 6" id="KW-0720">Serine protease</keyword>
<dbReference type="PROSITE" id="PS00137">
    <property type="entry name" value="SUBTILASE_HIS"/>
    <property type="match status" value="1"/>
</dbReference>
<dbReference type="InterPro" id="IPR050131">
    <property type="entry name" value="Peptidase_S8_subtilisin-like"/>
</dbReference>
<dbReference type="GO" id="GO:0005615">
    <property type="term" value="C:extracellular space"/>
    <property type="evidence" value="ECO:0007669"/>
    <property type="project" value="TreeGrafter"/>
</dbReference>
<accession>A0A8J4DRQ8</accession>
<organism evidence="10 11">
    <name type="scientific">Virgisporangium aliadipatigenens</name>
    <dbReference type="NCBI Taxonomy" id="741659"/>
    <lineage>
        <taxon>Bacteria</taxon>
        <taxon>Bacillati</taxon>
        <taxon>Actinomycetota</taxon>
        <taxon>Actinomycetes</taxon>
        <taxon>Micromonosporales</taxon>
        <taxon>Micromonosporaceae</taxon>
        <taxon>Virgisporangium</taxon>
    </lineage>
</organism>
<dbReference type="SUPFAM" id="SSF52743">
    <property type="entry name" value="Subtilisin-like"/>
    <property type="match status" value="1"/>
</dbReference>
<evidence type="ECO:0000256" key="4">
    <source>
        <dbReference type="ARBA" id="ARBA00022825"/>
    </source>
</evidence>
<dbReference type="PROSITE" id="PS51892">
    <property type="entry name" value="SUBTILASE"/>
    <property type="match status" value="1"/>
</dbReference>
<feature type="active site" description="Charge relay system" evidence="5 6">
    <location>
        <position position="245"/>
    </location>
</feature>
<evidence type="ECO:0000256" key="6">
    <source>
        <dbReference type="PROSITE-ProRule" id="PRU01240"/>
    </source>
</evidence>
<comment type="caution">
    <text evidence="10">The sequence shown here is derived from an EMBL/GenBank/DDBJ whole genome shotgun (WGS) entry which is preliminary data.</text>
</comment>
<proteinExistence type="inferred from homology"/>
<evidence type="ECO:0000256" key="7">
    <source>
        <dbReference type="RuleBase" id="RU003355"/>
    </source>
</evidence>
<comment type="similarity">
    <text evidence="1 6 7">Belongs to the peptidase S8 family.</text>
</comment>
<dbReference type="PROSITE" id="PS00138">
    <property type="entry name" value="SUBTILASE_SER"/>
    <property type="match status" value="1"/>
</dbReference>
<keyword evidence="8" id="KW-1133">Transmembrane helix</keyword>
<sequence length="451" mass="45500">MSYRPSRSTPRLRECRNRPATGLFSQLRAVVWGLRGVGYRAATGRVPGALSSLRNLLGMRTSAAHLAVKSLVVAGTAAIVALFVGAGAAQAAPAEGAIANANAAGAIKDSYIVTLKDGVTGGRALAARFGATVDTELATGFTATLSEKAAKRLAADPAVAGVEQDRQVALTAAATQAGATWGLDRIDQPNLPLTGAYTYPNTAANVTAYVVDTGVRLNHAEFAGRATSGYDFIDKDADAGDCQGHGTHVAGTVAGSTYGVAKAAKIVAVRVLNCQGSGSYSAIIAGVDWVTKNAKKPAVVNMSLGGTTSAALDAAVKKSIAAGITYAVAAGNENKNACTVSPARTAEAITVGATDSADRRASFSNYGSCVDLFAPGVGILSSTRNSTTSTGKMSGTSMATPHVAGAIAVYLSGHPTATPAQVRDALVNGATAGKVTDPKGSPNKLLNITTF</sequence>
<evidence type="ECO:0000313" key="10">
    <source>
        <dbReference type="EMBL" id="GIJ48400.1"/>
    </source>
</evidence>
<dbReference type="EMBL" id="BOPF01000020">
    <property type="protein sequence ID" value="GIJ48400.1"/>
    <property type="molecule type" value="Genomic_DNA"/>
</dbReference>
<dbReference type="InterPro" id="IPR000209">
    <property type="entry name" value="Peptidase_S8/S53_dom"/>
</dbReference>